<accession>A0A7J8WG47</accession>
<keyword evidence="2" id="KW-1185">Reference proteome</keyword>
<dbReference type="Proteomes" id="UP000593577">
    <property type="component" value="Unassembled WGS sequence"/>
</dbReference>
<dbReference type="AlphaFoldDB" id="A0A7J8WG47"/>
<name>A0A7J8WG47_GOSAI</name>
<gene>
    <name evidence="1" type="ORF">Goari_015628</name>
</gene>
<comment type="caution">
    <text evidence="1">The sequence shown here is derived from an EMBL/GenBank/DDBJ whole genome shotgun (WGS) entry which is preliminary data.</text>
</comment>
<dbReference type="EMBL" id="JABFAA010000001">
    <property type="protein sequence ID" value="MBA0674011.1"/>
    <property type="molecule type" value="Genomic_DNA"/>
</dbReference>
<evidence type="ECO:0000313" key="2">
    <source>
        <dbReference type="Proteomes" id="UP000593577"/>
    </source>
</evidence>
<protein>
    <submittedName>
        <fullName evidence="1">Uncharacterized protein</fullName>
    </submittedName>
</protein>
<reference evidence="1 2" key="1">
    <citation type="journal article" date="2019" name="Genome Biol. Evol.">
        <title>Insights into the evolution of the New World diploid cottons (Gossypium, subgenus Houzingenia) based on genome sequencing.</title>
        <authorList>
            <person name="Grover C.E."/>
            <person name="Arick M.A. 2nd"/>
            <person name="Thrash A."/>
            <person name="Conover J.L."/>
            <person name="Sanders W.S."/>
            <person name="Peterson D.G."/>
            <person name="Frelichowski J.E."/>
            <person name="Scheffler J.A."/>
            <person name="Scheffler B.E."/>
            <person name="Wendel J.F."/>
        </authorList>
    </citation>
    <scope>NUCLEOTIDE SEQUENCE [LARGE SCALE GENOMIC DNA]</scope>
    <source>
        <strain evidence="1">185</strain>
        <tissue evidence="1">Leaf</tissue>
    </source>
</reference>
<proteinExistence type="predicted"/>
<evidence type="ECO:0000313" key="1">
    <source>
        <dbReference type="EMBL" id="MBA0674011.1"/>
    </source>
</evidence>
<organism evidence="1 2">
    <name type="scientific">Gossypium aridum</name>
    <name type="common">American cotton</name>
    <name type="synonym">Erioxylum aridum</name>
    <dbReference type="NCBI Taxonomy" id="34290"/>
    <lineage>
        <taxon>Eukaryota</taxon>
        <taxon>Viridiplantae</taxon>
        <taxon>Streptophyta</taxon>
        <taxon>Embryophyta</taxon>
        <taxon>Tracheophyta</taxon>
        <taxon>Spermatophyta</taxon>
        <taxon>Magnoliopsida</taxon>
        <taxon>eudicotyledons</taxon>
        <taxon>Gunneridae</taxon>
        <taxon>Pentapetalae</taxon>
        <taxon>rosids</taxon>
        <taxon>malvids</taxon>
        <taxon>Malvales</taxon>
        <taxon>Malvaceae</taxon>
        <taxon>Malvoideae</taxon>
        <taxon>Gossypium</taxon>
    </lineage>
</organism>
<sequence length="89" mass="10102">MGLGKHGWFNVKKQIKGGNRWGDERTKWWLAGGLQNDNRDGNKVVDQLVKVGEDKLDYLVILNDPPHFVRGYQLLVVVTHSLTMGASER</sequence>